<feature type="transmembrane region" description="Helical" evidence="6">
    <location>
        <begin position="312"/>
        <end position="331"/>
    </location>
</feature>
<evidence type="ECO:0000259" key="7">
    <source>
        <dbReference type="PROSITE" id="PS50850"/>
    </source>
</evidence>
<dbReference type="InterPro" id="IPR036259">
    <property type="entry name" value="MFS_trans_sf"/>
</dbReference>
<comment type="subcellular location">
    <subcellularLocation>
        <location evidence="1">Membrane</location>
        <topology evidence="1">Multi-pass membrane protein</topology>
    </subcellularLocation>
</comment>
<feature type="transmembrane region" description="Helical" evidence="6">
    <location>
        <begin position="44"/>
        <end position="63"/>
    </location>
</feature>
<dbReference type="InterPro" id="IPR011701">
    <property type="entry name" value="MFS"/>
</dbReference>
<dbReference type="PANTHER" id="PTHR23502:SF132">
    <property type="entry name" value="POLYAMINE TRANSPORTER 2-RELATED"/>
    <property type="match status" value="1"/>
</dbReference>
<keyword evidence="3 6" id="KW-0812">Transmembrane</keyword>
<evidence type="ECO:0000256" key="3">
    <source>
        <dbReference type="ARBA" id="ARBA00022692"/>
    </source>
</evidence>
<dbReference type="SUPFAM" id="SSF103473">
    <property type="entry name" value="MFS general substrate transporter"/>
    <property type="match status" value="1"/>
</dbReference>
<keyword evidence="2" id="KW-0813">Transport</keyword>
<dbReference type="RefSeq" id="WP_215374575.1">
    <property type="nucleotide sequence ID" value="NZ_JAGTIS010000005.1"/>
</dbReference>
<dbReference type="Gene3D" id="1.20.1720.10">
    <property type="entry name" value="Multidrug resistance protein D"/>
    <property type="match status" value="1"/>
</dbReference>
<evidence type="ECO:0000256" key="5">
    <source>
        <dbReference type="ARBA" id="ARBA00023136"/>
    </source>
</evidence>
<reference evidence="8 9" key="1">
    <citation type="submission" date="2021-04" db="EMBL/GenBank/DDBJ databases">
        <title>Pseudomonas boanensis sp. nov., a bacterium isolated from river water used for household purposes in Boane District, Mozambique.</title>
        <authorList>
            <person name="Nicklasson M."/>
            <person name="Martin-Rodriguez A.J."/>
            <person name="Thorell K."/>
            <person name="Neves L."/>
            <person name="Mussagy A."/>
            <person name="Rydberg H.A."/>
            <person name="Hernroth B."/>
            <person name="Svensson-Stadler L."/>
            <person name="Sjoling A."/>
        </authorList>
    </citation>
    <scope>NUCLEOTIDE SEQUENCE [LARGE SCALE GENOMIC DNA]</scope>
    <source>
        <strain evidence="8 9">DB1</strain>
    </source>
</reference>
<feature type="transmembrane region" description="Helical" evidence="6">
    <location>
        <begin position="214"/>
        <end position="240"/>
    </location>
</feature>
<gene>
    <name evidence="8" type="ORF">J7302_12330</name>
</gene>
<dbReference type="Proteomes" id="UP001519667">
    <property type="component" value="Unassembled WGS sequence"/>
</dbReference>
<keyword evidence="5 6" id="KW-0472">Membrane</keyword>
<sequence>MSAGASRLLLAILMVLTALGELSTQLIIPALAGIEQGLGAERGASLTALSIFVAAFGLGQLVLGPLSDRVGRRPVLVGGLILYLVATSWMLLADSMADFIVGRMLQGLGACTAMVLARAIVRDVWQAQAAPALALTVIGMLCAIALSPMLGGLLTQWGGWHAPIFASLAVGGCALLAVLVVYRESNLNLDPKAGHLPTLLSSYLDLLNNPSSRALALALAGTYGAMFAVVAGSSAVYIGLLGLTSAEYGLVFGATISGLIAGALFTQRQIMRLGPRRIVGIGVTLVALGALGTMLVHAVLGLSVLGVSLPQVLVTLGGGMLIPASVAGVVIPNAHRAGLAAGLMGFAQMSGATCSGLLLGVLQDGTAWPMIGLQGAFAFAAITSFKVLSRAGRSAAAATAG</sequence>
<evidence type="ECO:0000256" key="4">
    <source>
        <dbReference type="ARBA" id="ARBA00022989"/>
    </source>
</evidence>
<dbReference type="PROSITE" id="PS50850">
    <property type="entry name" value="MFS"/>
    <property type="match status" value="1"/>
</dbReference>
<feature type="transmembrane region" description="Helical" evidence="6">
    <location>
        <begin position="246"/>
        <end position="266"/>
    </location>
</feature>
<evidence type="ECO:0000313" key="9">
    <source>
        <dbReference type="Proteomes" id="UP001519667"/>
    </source>
</evidence>
<feature type="transmembrane region" description="Helical" evidence="6">
    <location>
        <begin position="160"/>
        <end position="182"/>
    </location>
</feature>
<feature type="transmembrane region" description="Helical" evidence="6">
    <location>
        <begin position="104"/>
        <end position="121"/>
    </location>
</feature>
<feature type="domain" description="Major facilitator superfamily (MFS) profile" evidence="7">
    <location>
        <begin position="9"/>
        <end position="392"/>
    </location>
</feature>
<name>A0ABS5XGT4_9GAMM</name>
<feature type="transmembrane region" description="Helical" evidence="6">
    <location>
        <begin position="338"/>
        <end position="361"/>
    </location>
</feature>
<feature type="transmembrane region" description="Helical" evidence="6">
    <location>
        <begin position="278"/>
        <end position="300"/>
    </location>
</feature>
<evidence type="ECO:0000256" key="1">
    <source>
        <dbReference type="ARBA" id="ARBA00004141"/>
    </source>
</evidence>
<organism evidence="8 9">
    <name type="scientific">Metapseudomonas boanensis</name>
    <dbReference type="NCBI Taxonomy" id="2822138"/>
    <lineage>
        <taxon>Bacteria</taxon>
        <taxon>Pseudomonadati</taxon>
        <taxon>Pseudomonadota</taxon>
        <taxon>Gammaproteobacteria</taxon>
        <taxon>Pseudomonadales</taxon>
        <taxon>Pseudomonadaceae</taxon>
        <taxon>Metapseudomonas</taxon>
    </lineage>
</organism>
<dbReference type="PROSITE" id="PS00216">
    <property type="entry name" value="SUGAR_TRANSPORT_1"/>
    <property type="match status" value="1"/>
</dbReference>
<dbReference type="InterPro" id="IPR020846">
    <property type="entry name" value="MFS_dom"/>
</dbReference>
<feature type="transmembrane region" description="Helical" evidence="6">
    <location>
        <begin position="367"/>
        <end position="388"/>
    </location>
</feature>
<dbReference type="EMBL" id="JAGTIS010000005">
    <property type="protein sequence ID" value="MBT8766902.1"/>
    <property type="molecule type" value="Genomic_DNA"/>
</dbReference>
<evidence type="ECO:0000256" key="6">
    <source>
        <dbReference type="SAM" id="Phobius"/>
    </source>
</evidence>
<dbReference type="InterPro" id="IPR005829">
    <property type="entry name" value="Sugar_transporter_CS"/>
</dbReference>
<keyword evidence="9" id="KW-1185">Reference proteome</keyword>
<dbReference type="PANTHER" id="PTHR23502">
    <property type="entry name" value="MAJOR FACILITATOR SUPERFAMILY"/>
    <property type="match status" value="1"/>
</dbReference>
<feature type="transmembrane region" description="Helical" evidence="6">
    <location>
        <begin position="133"/>
        <end position="154"/>
    </location>
</feature>
<comment type="caution">
    <text evidence="8">The sequence shown here is derived from an EMBL/GenBank/DDBJ whole genome shotgun (WGS) entry which is preliminary data.</text>
</comment>
<evidence type="ECO:0000256" key="2">
    <source>
        <dbReference type="ARBA" id="ARBA00022448"/>
    </source>
</evidence>
<feature type="transmembrane region" description="Helical" evidence="6">
    <location>
        <begin position="75"/>
        <end position="92"/>
    </location>
</feature>
<dbReference type="Pfam" id="PF07690">
    <property type="entry name" value="MFS_1"/>
    <property type="match status" value="1"/>
</dbReference>
<proteinExistence type="predicted"/>
<evidence type="ECO:0000313" key="8">
    <source>
        <dbReference type="EMBL" id="MBT8766902.1"/>
    </source>
</evidence>
<accession>A0ABS5XGT4</accession>
<keyword evidence="4 6" id="KW-1133">Transmembrane helix</keyword>
<protein>
    <submittedName>
        <fullName evidence="8">MFS transporter</fullName>
    </submittedName>
</protein>